<comment type="similarity">
    <text evidence="1 3">Belongs to the TPP enzyme family.</text>
</comment>
<dbReference type="Gene3D" id="3.40.50.1220">
    <property type="entry name" value="TPP-binding domain"/>
    <property type="match status" value="1"/>
</dbReference>
<dbReference type="InterPro" id="IPR012001">
    <property type="entry name" value="Thiamin_PyroP_enz_TPP-bd_dom"/>
</dbReference>
<accession>A0A7C3A7X0</accession>
<dbReference type="InterPro" id="IPR029061">
    <property type="entry name" value="THDP-binding"/>
</dbReference>
<dbReference type="EMBL" id="DSID01000106">
    <property type="protein sequence ID" value="HEX69878.1"/>
    <property type="molecule type" value="Genomic_DNA"/>
</dbReference>
<sequence>MAVETKRQVTGGVALVKALEAQGVRYVFGIPGVHTLEIYDALYDSDQLSTVLPRHEQGAGFMADGYHRASGLPGVALTVTGPGVTNIATPMAQAFADSSRVLLIATNLERRFLGKLEGNLHEMTDQMAVVRPLVKWAYQVQSAAEIVPAITEAFKHLYAGRPRPVYVEIPLDVLEEGTELDTLESVHPQPVPPPIHSIDQAADLLRQARRVFILAGGGAATEEAAPLVRELAEELGAPVCTSLTGKGTIAEDHPCATGAFGYRWSRDNPVVSLMTGSDLTIAIGTGLGVRTTAGGTMPLPQPLIHIDIDPDEIGKRYPAAVGIVADAALTLRALIERVRAGARPAERWPLEAIQAVRRRMLEPVDDRTARYLPYLQALREALPRDAIIVNDMTMMCYEGVRYLPVYEPRTYIFPRGFGTLGSSLPTAIGAKLARPDRVVVSLNGDGGFQFTMEELGVLAHYRLPVIVVIFNDNTHTAVKVAMRHSHPGRYLDVDLVNPDFLKIAEAYRIPAQRAGSPDELAEVLHRAILSDGPMLIDVPVALERY</sequence>
<feature type="domain" description="Thiamine pyrophosphate enzyme central" evidence="4">
    <location>
        <begin position="198"/>
        <end position="334"/>
    </location>
</feature>
<gene>
    <name evidence="7" type="ORF">ENP13_01350</name>
</gene>
<dbReference type="GO" id="GO:0050660">
    <property type="term" value="F:flavin adenine dinucleotide binding"/>
    <property type="evidence" value="ECO:0007669"/>
    <property type="project" value="TreeGrafter"/>
</dbReference>
<dbReference type="Gene3D" id="3.40.50.970">
    <property type="match status" value="2"/>
</dbReference>
<evidence type="ECO:0000259" key="4">
    <source>
        <dbReference type="Pfam" id="PF00205"/>
    </source>
</evidence>
<evidence type="ECO:0000256" key="1">
    <source>
        <dbReference type="ARBA" id="ARBA00007812"/>
    </source>
</evidence>
<dbReference type="InterPro" id="IPR045229">
    <property type="entry name" value="TPP_enz"/>
</dbReference>
<name>A0A7C3A7X0_9BACT</name>
<dbReference type="SUPFAM" id="SSF52467">
    <property type="entry name" value="DHS-like NAD/FAD-binding domain"/>
    <property type="match status" value="1"/>
</dbReference>
<dbReference type="InterPro" id="IPR012000">
    <property type="entry name" value="Thiamin_PyroP_enz_cen_dom"/>
</dbReference>
<evidence type="ECO:0000259" key="6">
    <source>
        <dbReference type="Pfam" id="PF02776"/>
    </source>
</evidence>
<dbReference type="GO" id="GO:0000287">
    <property type="term" value="F:magnesium ion binding"/>
    <property type="evidence" value="ECO:0007669"/>
    <property type="project" value="InterPro"/>
</dbReference>
<dbReference type="SUPFAM" id="SSF52518">
    <property type="entry name" value="Thiamin diphosphate-binding fold (THDP-binding)"/>
    <property type="match status" value="2"/>
</dbReference>
<dbReference type="GO" id="GO:0005948">
    <property type="term" value="C:acetolactate synthase complex"/>
    <property type="evidence" value="ECO:0007669"/>
    <property type="project" value="TreeGrafter"/>
</dbReference>
<feature type="domain" description="Thiamine pyrophosphate enzyme TPP-binding" evidence="5">
    <location>
        <begin position="396"/>
        <end position="538"/>
    </location>
</feature>
<protein>
    <submittedName>
        <fullName evidence="7">Thiamine pyrophosphate-binding protein</fullName>
    </submittedName>
</protein>
<dbReference type="GO" id="GO:0030976">
    <property type="term" value="F:thiamine pyrophosphate binding"/>
    <property type="evidence" value="ECO:0007669"/>
    <property type="project" value="InterPro"/>
</dbReference>
<dbReference type="PANTHER" id="PTHR18968:SF167">
    <property type="entry name" value="ACETOLACTATE SYNTHASE LARGE SUBUNIT ILVB2-RELATED"/>
    <property type="match status" value="1"/>
</dbReference>
<dbReference type="Pfam" id="PF02775">
    <property type="entry name" value="TPP_enzyme_C"/>
    <property type="match status" value="1"/>
</dbReference>
<dbReference type="AlphaFoldDB" id="A0A7C3A7X0"/>
<dbReference type="PANTHER" id="PTHR18968">
    <property type="entry name" value="THIAMINE PYROPHOSPHATE ENZYMES"/>
    <property type="match status" value="1"/>
</dbReference>
<dbReference type="InterPro" id="IPR000399">
    <property type="entry name" value="TPP-bd_CS"/>
</dbReference>
<proteinExistence type="inferred from homology"/>
<reference evidence="7" key="1">
    <citation type="journal article" date="2020" name="mSystems">
        <title>Genome- and Community-Level Interaction Insights into Carbon Utilization and Element Cycling Functions of Hydrothermarchaeota in Hydrothermal Sediment.</title>
        <authorList>
            <person name="Zhou Z."/>
            <person name="Liu Y."/>
            <person name="Xu W."/>
            <person name="Pan J."/>
            <person name="Luo Z.H."/>
            <person name="Li M."/>
        </authorList>
    </citation>
    <scope>NUCLEOTIDE SEQUENCE [LARGE SCALE GENOMIC DNA]</scope>
    <source>
        <strain evidence="7">SpSt-192</strain>
    </source>
</reference>
<dbReference type="CDD" id="cd07035">
    <property type="entry name" value="TPP_PYR_POX_like"/>
    <property type="match status" value="1"/>
</dbReference>
<feature type="domain" description="Thiamine pyrophosphate enzyme N-terminal TPP-binding" evidence="6">
    <location>
        <begin position="10"/>
        <end position="128"/>
    </location>
</feature>
<dbReference type="GO" id="GO:0003984">
    <property type="term" value="F:acetolactate synthase activity"/>
    <property type="evidence" value="ECO:0007669"/>
    <property type="project" value="TreeGrafter"/>
</dbReference>
<dbReference type="Pfam" id="PF00205">
    <property type="entry name" value="TPP_enzyme_M"/>
    <property type="match status" value="1"/>
</dbReference>
<evidence type="ECO:0000313" key="7">
    <source>
        <dbReference type="EMBL" id="HEX69878.1"/>
    </source>
</evidence>
<dbReference type="GO" id="GO:0009097">
    <property type="term" value="P:isoleucine biosynthetic process"/>
    <property type="evidence" value="ECO:0007669"/>
    <property type="project" value="TreeGrafter"/>
</dbReference>
<comment type="caution">
    <text evidence="7">The sequence shown here is derived from an EMBL/GenBank/DDBJ whole genome shotgun (WGS) entry which is preliminary data.</text>
</comment>
<dbReference type="CDD" id="cd00568">
    <property type="entry name" value="TPP_enzymes"/>
    <property type="match status" value="1"/>
</dbReference>
<dbReference type="InterPro" id="IPR029035">
    <property type="entry name" value="DHS-like_NAD/FAD-binding_dom"/>
</dbReference>
<dbReference type="GO" id="GO:0009099">
    <property type="term" value="P:L-valine biosynthetic process"/>
    <property type="evidence" value="ECO:0007669"/>
    <property type="project" value="TreeGrafter"/>
</dbReference>
<evidence type="ECO:0000256" key="2">
    <source>
        <dbReference type="ARBA" id="ARBA00023052"/>
    </source>
</evidence>
<dbReference type="FunFam" id="3.40.50.970:FF:000007">
    <property type="entry name" value="Acetolactate synthase"/>
    <property type="match status" value="1"/>
</dbReference>
<keyword evidence="2 3" id="KW-0786">Thiamine pyrophosphate</keyword>
<evidence type="ECO:0000256" key="3">
    <source>
        <dbReference type="RuleBase" id="RU362132"/>
    </source>
</evidence>
<organism evidence="7">
    <name type="scientific">Thermorudis sp</name>
    <dbReference type="NCBI Taxonomy" id="1969470"/>
    <lineage>
        <taxon>Bacteria</taxon>
        <taxon>Pseudomonadati</taxon>
        <taxon>Thermomicrobiota</taxon>
        <taxon>Thermomicrobia</taxon>
        <taxon>Thermomicrobia incertae sedis</taxon>
        <taxon>Thermorudis</taxon>
    </lineage>
</organism>
<evidence type="ECO:0000259" key="5">
    <source>
        <dbReference type="Pfam" id="PF02775"/>
    </source>
</evidence>
<dbReference type="PROSITE" id="PS00187">
    <property type="entry name" value="TPP_ENZYMES"/>
    <property type="match status" value="1"/>
</dbReference>
<dbReference type="InterPro" id="IPR011766">
    <property type="entry name" value="TPP_enzyme_TPP-bd"/>
</dbReference>
<dbReference type="Pfam" id="PF02776">
    <property type="entry name" value="TPP_enzyme_N"/>
    <property type="match status" value="1"/>
</dbReference>